<evidence type="ECO:0000259" key="1">
    <source>
        <dbReference type="Pfam" id="PF00078"/>
    </source>
</evidence>
<dbReference type="Gene3D" id="3.60.10.10">
    <property type="entry name" value="Endonuclease/exonuclease/phosphatase"/>
    <property type="match status" value="1"/>
</dbReference>
<comment type="caution">
    <text evidence="2">The sequence shown here is derived from an EMBL/GenBank/DDBJ whole genome shotgun (WGS) entry which is preliminary data.</text>
</comment>
<dbReference type="PANTHER" id="PTHR33710">
    <property type="entry name" value="BNAC02G09200D PROTEIN"/>
    <property type="match status" value="1"/>
</dbReference>
<accession>A0A438FBE5</accession>
<sequence>MEVSKEDGLRWRVTGFYGFLDRSQRHLSWNLLRSLYSASSLPWCYLGDFNDIVCNEEKKGSVPHPPWLIRGFCEALSDRQLQYLPLKGYLFTWESGRGSSHWVEERLDQALVNVSWLNLFSNAKLNNLVAPISDHSLIELITVDKFSCVYKHKFRFENGWLKKDGLDFVVSNAWRSPHVWLVQGKEPIKLINCRMTWGPEFSIAIQQMHPDKSPGPDGFNPAFFQHFWAITNNVMVAFELIHYMKRKTHGKVGDVALKIDINKAYDRIRWDYLKAIMLRIGFDSKWVEWIMLCVFTVSYSVSVNGELVGPFCPGHGLRQGNPLLPYLFIICAEGLSSLIK</sequence>
<name>A0A438FBE5_VITVI</name>
<dbReference type="AlphaFoldDB" id="A0A438FBE5"/>
<reference evidence="2 3" key="1">
    <citation type="journal article" date="2018" name="PLoS Genet.">
        <title>Population sequencing reveals clonal diversity and ancestral inbreeding in the grapevine cultivar Chardonnay.</title>
        <authorList>
            <person name="Roach M.J."/>
            <person name="Johnson D.L."/>
            <person name="Bohlmann J."/>
            <person name="van Vuuren H.J."/>
            <person name="Jones S.J."/>
            <person name="Pretorius I.S."/>
            <person name="Schmidt S.A."/>
            <person name="Borneman A.R."/>
        </authorList>
    </citation>
    <scope>NUCLEOTIDE SEQUENCE [LARGE SCALE GENOMIC DNA]</scope>
    <source>
        <strain evidence="3">cv. Chardonnay</strain>
        <tissue evidence="2">Leaf</tissue>
    </source>
</reference>
<dbReference type="Proteomes" id="UP000288805">
    <property type="component" value="Unassembled WGS sequence"/>
</dbReference>
<dbReference type="InterPro" id="IPR036691">
    <property type="entry name" value="Endo/exonu/phosph_ase_sf"/>
</dbReference>
<protein>
    <recommendedName>
        <fullName evidence="1">Reverse transcriptase domain-containing protein</fullName>
    </recommendedName>
</protein>
<evidence type="ECO:0000313" key="3">
    <source>
        <dbReference type="Proteomes" id="UP000288805"/>
    </source>
</evidence>
<dbReference type="PANTHER" id="PTHR33710:SF64">
    <property type="entry name" value="ENDONUCLEASE_EXONUCLEASE_PHOSPHATASE DOMAIN-CONTAINING PROTEIN"/>
    <property type="match status" value="1"/>
</dbReference>
<feature type="domain" description="Reverse transcriptase" evidence="1">
    <location>
        <begin position="251"/>
        <end position="339"/>
    </location>
</feature>
<dbReference type="Pfam" id="PF00078">
    <property type="entry name" value="RVT_1"/>
    <property type="match status" value="1"/>
</dbReference>
<organism evidence="2 3">
    <name type="scientific">Vitis vinifera</name>
    <name type="common">Grape</name>
    <dbReference type="NCBI Taxonomy" id="29760"/>
    <lineage>
        <taxon>Eukaryota</taxon>
        <taxon>Viridiplantae</taxon>
        <taxon>Streptophyta</taxon>
        <taxon>Embryophyta</taxon>
        <taxon>Tracheophyta</taxon>
        <taxon>Spermatophyta</taxon>
        <taxon>Magnoliopsida</taxon>
        <taxon>eudicotyledons</taxon>
        <taxon>Gunneridae</taxon>
        <taxon>Pentapetalae</taxon>
        <taxon>rosids</taxon>
        <taxon>Vitales</taxon>
        <taxon>Vitaceae</taxon>
        <taxon>Viteae</taxon>
        <taxon>Vitis</taxon>
    </lineage>
</organism>
<dbReference type="InterPro" id="IPR000477">
    <property type="entry name" value="RT_dom"/>
</dbReference>
<evidence type="ECO:0000313" key="2">
    <source>
        <dbReference type="EMBL" id="RVW57313.1"/>
    </source>
</evidence>
<dbReference type="SUPFAM" id="SSF56219">
    <property type="entry name" value="DNase I-like"/>
    <property type="match status" value="1"/>
</dbReference>
<dbReference type="EMBL" id="QGNW01001057">
    <property type="protein sequence ID" value="RVW57313.1"/>
    <property type="molecule type" value="Genomic_DNA"/>
</dbReference>
<gene>
    <name evidence="2" type="ORF">CK203_079245</name>
</gene>
<proteinExistence type="predicted"/>